<proteinExistence type="predicted"/>
<evidence type="ECO:0000256" key="1">
    <source>
        <dbReference type="SAM" id="MobiDB-lite"/>
    </source>
</evidence>
<accession>A0AAV6TTA0</accession>
<name>A0AAV6TTA0_9ARAC</name>
<sequence>MCKKRHKININENSKEKLTVVVFSLLSYIWRENPDNTSITTQLHVLVTHQKHSSPGVRGKDTSTKDTKNPQIIFHRWPQVETHKIKGPLSGAVRVAHPTLTCLEARDFGYSWQT</sequence>
<feature type="region of interest" description="Disordered" evidence="1">
    <location>
        <begin position="50"/>
        <end position="71"/>
    </location>
</feature>
<protein>
    <submittedName>
        <fullName evidence="2">Uncharacterized protein</fullName>
    </submittedName>
</protein>
<evidence type="ECO:0000313" key="3">
    <source>
        <dbReference type="Proteomes" id="UP000827092"/>
    </source>
</evidence>
<reference evidence="2 3" key="1">
    <citation type="journal article" date="2022" name="Nat. Ecol. Evol.">
        <title>A masculinizing supergene underlies an exaggerated male reproductive morph in a spider.</title>
        <authorList>
            <person name="Hendrickx F."/>
            <person name="De Corte Z."/>
            <person name="Sonet G."/>
            <person name="Van Belleghem S.M."/>
            <person name="Kostlbacher S."/>
            <person name="Vangestel C."/>
        </authorList>
    </citation>
    <scope>NUCLEOTIDE SEQUENCE [LARGE SCALE GENOMIC DNA]</scope>
    <source>
        <strain evidence="2">W744_W776</strain>
    </source>
</reference>
<gene>
    <name evidence="2" type="ORF">JTE90_014686</name>
</gene>
<organism evidence="2 3">
    <name type="scientific">Oedothorax gibbosus</name>
    <dbReference type="NCBI Taxonomy" id="931172"/>
    <lineage>
        <taxon>Eukaryota</taxon>
        <taxon>Metazoa</taxon>
        <taxon>Ecdysozoa</taxon>
        <taxon>Arthropoda</taxon>
        <taxon>Chelicerata</taxon>
        <taxon>Arachnida</taxon>
        <taxon>Araneae</taxon>
        <taxon>Araneomorphae</taxon>
        <taxon>Entelegynae</taxon>
        <taxon>Araneoidea</taxon>
        <taxon>Linyphiidae</taxon>
        <taxon>Erigoninae</taxon>
        <taxon>Oedothorax</taxon>
    </lineage>
</organism>
<feature type="compositionally biased region" description="Basic and acidic residues" evidence="1">
    <location>
        <begin position="58"/>
        <end position="68"/>
    </location>
</feature>
<evidence type="ECO:0000313" key="2">
    <source>
        <dbReference type="EMBL" id="KAG8175105.1"/>
    </source>
</evidence>
<comment type="caution">
    <text evidence="2">The sequence shown here is derived from an EMBL/GenBank/DDBJ whole genome shotgun (WGS) entry which is preliminary data.</text>
</comment>
<dbReference type="Proteomes" id="UP000827092">
    <property type="component" value="Unassembled WGS sequence"/>
</dbReference>
<dbReference type="EMBL" id="JAFNEN010001072">
    <property type="protein sequence ID" value="KAG8175105.1"/>
    <property type="molecule type" value="Genomic_DNA"/>
</dbReference>
<dbReference type="AlphaFoldDB" id="A0AAV6TTA0"/>
<keyword evidence="3" id="KW-1185">Reference proteome</keyword>